<evidence type="ECO:0000313" key="1">
    <source>
        <dbReference type="EMBL" id="VUZ41670.1"/>
    </source>
</evidence>
<accession>A0A564Y359</accession>
<sequence length="140" mass="15796">MHFPELPFIRILHDNTSFFRPRIWSDLIYVPMTHNPCLSDMSKRVHPFPLFSITASPRIKGTSALMLWRGLTQVTHIKLPLFFQTTHTGQCGLLHALFISSLPPHAALPLSLPLSMLLIVASLHTFLVYSTPGVLLHNCC</sequence>
<reference evidence="1 2" key="1">
    <citation type="submission" date="2019-07" db="EMBL/GenBank/DDBJ databases">
        <authorList>
            <person name="Jastrzebski P J."/>
            <person name="Paukszto L."/>
            <person name="Jastrzebski P J."/>
        </authorList>
    </citation>
    <scope>NUCLEOTIDE SEQUENCE [LARGE SCALE GENOMIC DNA]</scope>
    <source>
        <strain evidence="1 2">WMS-il1</strain>
    </source>
</reference>
<protein>
    <submittedName>
        <fullName evidence="1">Uncharacterized protein</fullName>
    </submittedName>
</protein>
<evidence type="ECO:0000313" key="2">
    <source>
        <dbReference type="Proteomes" id="UP000321570"/>
    </source>
</evidence>
<organism evidence="1 2">
    <name type="scientific">Hymenolepis diminuta</name>
    <name type="common">Rat tapeworm</name>
    <dbReference type="NCBI Taxonomy" id="6216"/>
    <lineage>
        <taxon>Eukaryota</taxon>
        <taxon>Metazoa</taxon>
        <taxon>Spiralia</taxon>
        <taxon>Lophotrochozoa</taxon>
        <taxon>Platyhelminthes</taxon>
        <taxon>Cestoda</taxon>
        <taxon>Eucestoda</taxon>
        <taxon>Cyclophyllidea</taxon>
        <taxon>Hymenolepididae</taxon>
        <taxon>Hymenolepis</taxon>
    </lineage>
</organism>
<proteinExistence type="predicted"/>
<name>A0A564Y359_HYMDI</name>
<dbReference type="Proteomes" id="UP000321570">
    <property type="component" value="Unassembled WGS sequence"/>
</dbReference>
<dbReference type="AlphaFoldDB" id="A0A564Y359"/>
<keyword evidence="2" id="KW-1185">Reference proteome</keyword>
<dbReference type="EMBL" id="CABIJS010000066">
    <property type="protein sequence ID" value="VUZ41670.1"/>
    <property type="molecule type" value="Genomic_DNA"/>
</dbReference>
<gene>
    <name evidence="1" type="ORF">WMSIL1_LOCUS2482</name>
</gene>